<feature type="coiled-coil region" evidence="1">
    <location>
        <begin position="44"/>
        <end position="107"/>
    </location>
</feature>
<reference evidence="2" key="1">
    <citation type="submission" date="2021-03" db="EMBL/GenBank/DDBJ databases">
        <title>Draft genome sequence of rust myrtle Austropuccinia psidii MF-1, a brazilian biotype.</title>
        <authorList>
            <person name="Quecine M.C."/>
            <person name="Pachon D.M.R."/>
            <person name="Bonatelli M.L."/>
            <person name="Correr F.H."/>
            <person name="Franceschini L.M."/>
            <person name="Leite T.F."/>
            <person name="Margarido G.R.A."/>
            <person name="Almeida C.A."/>
            <person name="Ferrarezi J.A."/>
            <person name="Labate C.A."/>
        </authorList>
    </citation>
    <scope>NUCLEOTIDE SEQUENCE</scope>
    <source>
        <strain evidence="2">MF-1</strain>
    </source>
</reference>
<gene>
    <name evidence="2" type="ORF">O181_075605</name>
</gene>
<keyword evidence="1" id="KW-0175">Coiled coil</keyword>
<dbReference type="Proteomes" id="UP000765509">
    <property type="component" value="Unassembled WGS sequence"/>
</dbReference>
<proteinExistence type="predicted"/>
<dbReference type="EMBL" id="AVOT02040652">
    <property type="protein sequence ID" value="MBW0535890.1"/>
    <property type="molecule type" value="Genomic_DNA"/>
</dbReference>
<organism evidence="2 3">
    <name type="scientific">Austropuccinia psidii MF-1</name>
    <dbReference type="NCBI Taxonomy" id="1389203"/>
    <lineage>
        <taxon>Eukaryota</taxon>
        <taxon>Fungi</taxon>
        <taxon>Dikarya</taxon>
        <taxon>Basidiomycota</taxon>
        <taxon>Pucciniomycotina</taxon>
        <taxon>Pucciniomycetes</taxon>
        <taxon>Pucciniales</taxon>
        <taxon>Sphaerophragmiaceae</taxon>
        <taxon>Austropuccinia</taxon>
    </lineage>
</organism>
<protein>
    <submittedName>
        <fullName evidence="2">Uncharacterized protein</fullName>
    </submittedName>
</protein>
<sequence length="195" mass="22808">MVENNKPKVLIENNQKPIQGKQELYRYIGYIKETTLKINYDQTIENLTEKLNKLTIYVEKIEEKTSSHQKLLLDHLEKSDEAIMNLKDDIKVEIRLINEKMDKLNEANLNMTKLSTPITHIQSPVKPKDEMTNLLISELSHKDNNQVLLKEAPQLKEWPTLTGERKYENMSLIKTIDMLKEVYVIPDELITAILH</sequence>
<accession>A0A9Q3F6Z4</accession>
<evidence type="ECO:0000313" key="3">
    <source>
        <dbReference type="Proteomes" id="UP000765509"/>
    </source>
</evidence>
<evidence type="ECO:0000256" key="1">
    <source>
        <dbReference type="SAM" id="Coils"/>
    </source>
</evidence>
<dbReference type="AlphaFoldDB" id="A0A9Q3F6Z4"/>
<evidence type="ECO:0000313" key="2">
    <source>
        <dbReference type="EMBL" id="MBW0535890.1"/>
    </source>
</evidence>
<name>A0A9Q3F6Z4_9BASI</name>
<keyword evidence="3" id="KW-1185">Reference proteome</keyword>
<comment type="caution">
    <text evidence="2">The sequence shown here is derived from an EMBL/GenBank/DDBJ whole genome shotgun (WGS) entry which is preliminary data.</text>
</comment>